<keyword evidence="12" id="KW-0997">Cell inner membrane</keyword>
<dbReference type="InterPro" id="IPR000515">
    <property type="entry name" value="MetI-like"/>
</dbReference>
<evidence type="ECO:0000259" key="13">
    <source>
        <dbReference type="PROSITE" id="PS50928"/>
    </source>
</evidence>
<feature type="transmembrane region" description="Helical" evidence="11">
    <location>
        <begin position="7"/>
        <end position="31"/>
    </location>
</feature>
<dbReference type="SUPFAM" id="SSF161098">
    <property type="entry name" value="MetI-like"/>
    <property type="match status" value="1"/>
</dbReference>
<comment type="subunit">
    <text evidence="3 12">The complex is composed of two ATP-binding proteins (UgpC), two transmembrane proteins (UgpA and UgpE) and a solute-binding protein (UgpB).</text>
</comment>
<dbReference type="KEGG" id="phr:C6569_16295"/>
<comment type="subcellular location">
    <subcellularLocation>
        <location evidence="12">Cell inner membrane</location>
        <topology evidence="12">Multi-pass membrane protein</topology>
    </subcellularLocation>
    <subcellularLocation>
        <location evidence="1 11">Cell membrane</location>
        <topology evidence="1 11">Multi-pass membrane protein</topology>
    </subcellularLocation>
</comment>
<dbReference type="PANTHER" id="PTHR43744:SF8">
    <property type="entry name" value="SN-GLYCEROL-3-PHOSPHATE TRANSPORT SYSTEM PERMEASE PROTEIN UGPE"/>
    <property type="match status" value="1"/>
</dbReference>
<dbReference type="NCBIfam" id="NF008210">
    <property type="entry name" value="PRK10973.1"/>
    <property type="match status" value="1"/>
</dbReference>
<dbReference type="EMBL" id="CP027668">
    <property type="protein sequence ID" value="AVO46490.1"/>
    <property type="molecule type" value="Genomic_DNA"/>
</dbReference>
<evidence type="ECO:0000256" key="3">
    <source>
        <dbReference type="ARBA" id="ARBA00011557"/>
    </source>
</evidence>
<keyword evidence="15" id="KW-1185">Reference proteome</keyword>
<gene>
    <name evidence="12" type="primary">ugpE</name>
    <name evidence="14" type="ORF">C6569_16295</name>
</gene>
<name>A0A2S0NE93_9HYPH</name>
<evidence type="ECO:0000256" key="1">
    <source>
        <dbReference type="ARBA" id="ARBA00004651"/>
    </source>
</evidence>
<keyword evidence="9 11" id="KW-0472">Membrane</keyword>
<evidence type="ECO:0000256" key="12">
    <source>
        <dbReference type="RuleBase" id="RU363056"/>
    </source>
</evidence>
<dbReference type="OrthoDB" id="9815445at2"/>
<dbReference type="InterPro" id="IPR035906">
    <property type="entry name" value="MetI-like_sf"/>
</dbReference>
<feature type="transmembrane region" description="Helical" evidence="11">
    <location>
        <begin position="113"/>
        <end position="134"/>
    </location>
</feature>
<keyword evidence="6 12" id="KW-1003">Cell membrane</keyword>
<dbReference type="GO" id="GO:0005886">
    <property type="term" value="C:plasma membrane"/>
    <property type="evidence" value="ECO:0007669"/>
    <property type="project" value="UniProtKB-SubCell"/>
</dbReference>
<keyword evidence="7 11" id="KW-0812">Transmembrane</keyword>
<dbReference type="AlphaFoldDB" id="A0A2S0NE93"/>
<comment type="similarity">
    <text evidence="2 11">Belongs to the binding-protein-dependent transport system permease family.</text>
</comment>
<dbReference type="Gene3D" id="1.10.3720.10">
    <property type="entry name" value="MetI-like"/>
    <property type="match status" value="1"/>
</dbReference>
<feature type="transmembrane region" description="Helical" evidence="11">
    <location>
        <begin position="146"/>
        <end position="167"/>
    </location>
</feature>
<evidence type="ECO:0000256" key="2">
    <source>
        <dbReference type="ARBA" id="ARBA00009306"/>
    </source>
</evidence>
<feature type="transmembrane region" description="Helical" evidence="11">
    <location>
        <begin position="248"/>
        <end position="269"/>
    </location>
</feature>
<evidence type="ECO:0000256" key="6">
    <source>
        <dbReference type="ARBA" id="ARBA00022475"/>
    </source>
</evidence>
<feature type="transmembrane region" description="Helical" evidence="11">
    <location>
        <begin position="82"/>
        <end position="106"/>
    </location>
</feature>
<feature type="transmembrane region" description="Helical" evidence="11">
    <location>
        <begin position="188"/>
        <end position="211"/>
    </location>
</feature>
<keyword evidence="5 11" id="KW-0813">Transport</keyword>
<sequence>MVERKTIFSFLPHVILLAGIFIVAFPVYVAFVASTWDPATISNGQMPLVPGPHLLENYYQTIFVGTAKSSREPVGMMMLNSLIMALTIAIGKIAISIISAFAIVYFRFPFRMTAFWVIFVTLMLPVEVRIYPTYKIVADLGLLDSYLGLTVPLIASATATLLFRQFFMTVPDELVEASKIDGASAMQFFKDTLLPLSITSIAALFVIQFIYGWNQYLWPLLITTRESMQTIVIGIKKMIVTQDALTEWQIAMATAVLAMLPPVLVVILMQRLFVKGLVETEK</sequence>
<dbReference type="PROSITE" id="PS50928">
    <property type="entry name" value="ABC_TM1"/>
    <property type="match status" value="1"/>
</dbReference>
<organism evidence="14 15">
    <name type="scientific">Phreatobacter cathodiphilus</name>
    <dbReference type="NCBI Taxonomy" id="1868589"/>
    <lineage>
        <taxon>Bacteria</taxon>
        <taxon>Pseudomonadati</taxon>
        <taxon>Pseudomonadota</taxon>
        <taxon>Alphaproteobacteria</taxon>
        <taxon>Hyphomicrobiales</taxon>
        <taxon>Phreatobacteraceae</taxon>
        <taxon>Phreatobacter</taxon>
    </lineage>
</organism>
<reference evidence="14 15" key="1">
    <citation type="submission" date="2018-03" db="EMBL/GenBank/DDBJ databases">
        <title>Genome sequencing of Phreatobacter sp.</title>
        <authorList>
            <person name="Kim S.-J."/>
            <person name="Heo J."/>
            <person name="Kwon S.-W."/>
        </authorList>
    </citation>
    <scope>NUCLEOTIDE SEQUENCE [LARGE SCALE GENOMIC DNA]</scope>
    <source>
        <strain evidence="14 15">S-12</strain>
    </source>
</reference>
<dbReference type="GO" id="GO:0055085">
    <property type="term" value="P:transmembrane transport"/>
    <property type="evidence" value="ECO:0007669"/>
    <property type="project" value="InterPro"/>
</dbReference>
<dbReference type="CDD" id="cd06261">
    <property type="entry name" value="TM_PBP2"/>
    <property type="match status" value="1"/>
</dbReference>
<protein>
    <recommendedName>
        <fullName evidence="4 12">sn-glycerol-3-phosphate transport system permease protein UgpE</fullName>
    </recommendedName>
</protein>
<evidence type="ECO:0000256" key="5">
    <source>
        <dbReference type="ARBA" id="ARBA00022448"/>
    </source>
</evidence>
<feature type="domain" description="ABC transmembrane type-1" evidence="13">
    <location>
        <begin position="78"/>
        <end position="269"/>
    </location>
</feature>
<evidence type="ECO:0000256" key="11">
    <source>
        <dbReference type="RuleBase" id="RU363032"/>
    </source>
</evidence>
<dbReference type="PANTHER" id="PTHR43744">
    <property type="entry name" value="ABC TRANSPORTER PERMEASE PROTEIN MG189-RELATED-RELATED"/>
    <property type="match status" value="1"/>
</dbReference>
<evidence type="ECO:0000256" key="9">
    <source>
        <dbReference type="ARBA" id="ARBA00023136"/>
    </source>
</evidence>
<dbReference type="Pfam" id="PF00528">
    <property type="entry name" value="BPD_transp_1"/>
    <property type="match status" value="1"/>
</dbReference>
<dbReference type="Proteomes" id="UP000237889">
    <property type="component" value="Chromosome"/>
</dbReference>
<evidence type="ECO:0000256" key="10">
    <source>
        <dbReference type="ARBA" id="ARBA00037054"/>
    </source>
</evidence>
<keyword evidence="8 11" id="KW-1133">Transmembrane helix</keyword>
<comment type="function">
    <text evidence="10 12">Part of the ABC transporter complex UgpBAEC involved in sn-glycerol-3-phosphate (G3P) import. Probably responsible for the translocation of the substrate across the membrane.</text>
</comment>
<evidence type="ECO:0000256" key="4">
    <source>
        <dbReference type="ARBA" id="ARBA00020515"/>
    </source>
</evidence>
<proteinExistence type="inferred from homology"/>
<evidence type="ECO:0000256" key="8">
    <source>
        <dbReference type="ARBA" id="ARBA00022989"/>
    </source>
</evidence>
<dbReference type="RefSeq" id="WP_106749830.1">
    <property type="nucleotide sequence ID" value="NZ_CP027668.1"/>
</dbReference>
<accession>A0A2S0NE93</accession>
<evidence type="ECO:0000256" key="7">
    <source>
        <dbReference type="ARBA" id="ARBA00022692"/>
    </source>
</evidence>
<evidence type="ECO:0000313" key="14">
    <source>
        <dbReference type="EMBL" id="AVO46490.1"/>
    </source>
</evidence>
<evidence type="ECO:0000313" key="15">
    <source>
        <dbReference type="Proteomes" id="UP000237889"/>
    </source>
</evidence>